<protein>
    <submittedName>
        <fullName evidence="1">Uncharacterized protein</fullName>
    </submittedName>
</protein>
<organism evidence="1 2">
    <name type="scientific">Perkinsus olseni</name>
    <name type="common">Perkinsus atlanticus</name>
    <dbReference type="NCBI Taxonomy" id="32597"/>
    <lineage>
        <taxon>Eukaryota</taxon>
        <taxon>Sar</taxon>
        <taxon>Alveolata</taxon>
        <taxon>Perkinsozoa</taxon>
        <taxon>Perkinsea</taxon>
        <taxon>Perkinsida</taxon>
        <taxon>Perkinsidae</taxon>
        <taxon>Perkinsus</taxon>
    </lineage>
</organism>
<evidence type="ECO:0000313" key="1">
    <source>
        <dbReference type="EMBL" id="KAF4682839.1"/>
    </source>
</evidence>
<reference evidence="1 2" key="1">
    <citation type="submission" date="2020-04" db="EMBL/GenBank/DDBJ databases">
        <title>Perkinsus olseni comparative genomics.</title>
        <authorList>
            <person name="Bogema D.R."/>
        </authorList>
    </citation>
    <scope>NUCLEOTIDE SEQUENCE [LARGE SCALE GENOMIC DNA]</scope>
    <source>
        <strain evidence="1">ATCC PRA-205</strain>
    </source>
</reference>
<gene>
    <name evidence="1" type="ORF">FOZ62_027714</name>
</gene>
<name>A0A7J6NG77_PEROL</name>
<dbReference type="Proteomes" id="UP000574390">
    <property type="component" value="Unassembled WGS sequence"/>
</dbReference>
<accession>A0A7J6NG77</accession>
<comment type="caution">
    <text evidence="1">The sequence shown here is derived from an EMBL/GenBank/DDBJ whole genome shotgun (WGS) entry which is preliminary data.</text>
</comment>
<proteinExistence type="predicted"/>
<dbReference type="EMBL" id="JABANM010037420">
    <property type="protein sequence ID" value="KAF4682839.1"/>
    <property type="molecule type" value="Genomic_DNA"/>
</dbReference>
<sequence length="174" mass="18743">MNELHRSHVSVWVSQNVSVELAEVYAGSHGSRCLVRLRDWDHGRDSPQVCETVVYHKQPPHPIHRSIVSFGSAASSDGYRDSTSSCGADLRGSVRRGSTLVFWGSVRGTGTRGFWGSAGGKPSTPGGNNTGGALLRSTFFLTPLEILHHYSSLLRSAESASSLVRFSAEIADVC</sequence>
<evidence type="ECO:0000313" key="2">
    <source>
        <dbReference type="Proteomes" id="UP000574390"/>
    </source>
</evidence>
<dbReference type="AlphaFoldDB" id="A0A7J6NG77"/>